<evidence type="ECO:0000313" key="9">
    <source>
        <dbReference type="Proteomes" id="UP000282084"/>
    </source>
</evidence>
<dbReference type="PANTHER" id="PTHR23527">
    <property type="entry name" value="BLL3282 PROTEIN"/>
    <property type="match status" value="1"/>
</dbReference>
<evidence type="ECO:0000256" key="4">
    <source>
        <dbReference type="ARBA" id="ARBA00023136"/>
    </source>
</evidence>
<evidence type="ECO:0000259" key="7">
    <source>
        <dbReference type="PROSITE" id="PS50850"/>
    </source>
</evidence>
<keyword evidence="4 6" id="KW-0472">Membrane</keyword>
<dbReference type="InterPro" id="IPR011701">
    <property type="entry name" value="MFS"/>
</dbReference>
<dbReference type="InterPro" id="IPR036259">
    <property type="entry name" value="MFS_trans_sf"/>
</dbReference>
<dbReference type="GO" id="GO:0005886">
    <property type="term" value="C:plasma membrane"/>
    <property type="evidence" value="ECO:0007669"/>
    <property type="project" value="UniProtKB-SubCell"/>
</dbReference>
<sequence>MGYRWVVLAVGALAQGTNAAVFLGLPAITPHLREHFDLTLPEVGLLLGAVNLGTMLALVPWGAVADRRGERLVMALGGVGAASCLALAALDGPVVAGLALVGVGLFGASVNAASGRAVMTWFPAGRRGLAMGIRQTATPLGAALTAAVLPVVAVAAGVPAAFLALAGVTAFVAVAVAVLVREPPGAPRTRHRHGVVLSDRRLIRLSAAGGLLVVPQFTAAALLVELLHRRGVPVGVAAGLFATAQVLGGLGRLGVGVWSDRVRDRVGPLKALSVVIAAGFAVCAVLDGAPVWLSAAVLVPTTALALCWNGLAVTAAAELAPEGSSGTALGMQNTASYLGATITPAVAGWVAVSLGWPAALLLAAAGATAARLLLGPTSARGDLTGQPAGTEPTTAEPTSTEPTSTEPTTGQPTTDKPN</sequence>
<feature type="transmembrane region" description="Helical" evidence="6">
    <location>
        <begin position="162"/>
        <end position="181"/>
    </location>
</feature>
<dbReference type="PANTHER" id="PTHR23527:SF1">
    <property type="entry name" value="BLL3282 PROTEIN"/>
    <property type="match status" value="1"/>
</dbReference>
<dbReference type="InterPro" id="IPR020846">
    <property type="entry name" value="MFS_dom"/>
</dbReference>
<keyword evidence="9" id="KW-1185">Reference proteome</keyword>
<name>A0A495VQ77_9PSEU</name>
<protein>
    <submittedName>
        <fullName evidence="8">Sugar phosphate permease</fullName>
    </submittedName>
</protein>
<gene>
    <name evidence="8" type="ORF">C8E97_0028</name>
</gene>
<evidence type="ECO:0000256" key="6">
    <source>
        <dbReference type="SAM" id="Phobius"/>
    </source>
</evidence>
<evidence type="ECO:0000256" key="3">
    <source>
        <dbReference type="ARBA" id="ARBA00022989"/>
    </source>
</evidence>
<proteinExistence type="predicted"/>
<feature type="region of interest" description="Disordered" evidence="5">
    <location>
        <begin position="378"/>
        <end position="418"/>
    </location>
</feature>
<feature type="transmembrane region" description="Helical" evidence="6">
    <location>
        <begin position="72"/>
        <end position="90"/>
    </location>
</feature>
<feature type="compositionally biased region" description="Low complexity" evidence="5">
    <location>
        <begin position="386"/>
        <end position="418"/>
    </location>
</feature>
<evidence type="ECO:0000313" key="8">
    <source>
        <dbReference type="EMBL" id="RKT51549.1"/>
    </source>
</evidence>
<evidence type="ECO:0000256" key="5">
    <source>
        <dbReference type="SAM" id="MobiDB-lite"/>
    </source>
</evidence>
<evidence type="ECO:0000256" key="1">
    <source>
        <dbReference type="ARBA" id="ARBA00004651"/>
    </source>
</evidence>
<dbReference type="InterPro" id="IPR052952">
    <property type="entry name" value="MFS-Transporter"/>
</dbReference>
<dbReference type="Proteomes" id="UP000282084">
    <property type="component" value="Unassembled WGS sequence"/>
</dbReference>
<dbReference type="RefSeq" id="WP_246018575.1">
    <property type="nucleotide sequence ID" value="NZ_RBXO01000001.1"/>
</dbReference>
<evidence type="ECO:0000256" key="2">
    <source>
        <dbReference type="ARBA" id="ARBA00022692"/>
    </source>
</evidence>
<feature type="transmembrane region" description="Helical" evidence="6">
    <location>
        <begin position="271"/>
        <end position="293"/>
    </location>
</feature>
<dbReference type="Gene3D" id="1.20.1250.20">
    <property type="entry name" value="MFS general substrate transporter like domains"/>
    <property type="match status" value="2"/>
</dbReference>
<feature type="domain" description="Major facilitator superfamily (MFS) profile" evidence="7">
    <location>
        <begin position="4"/>
        <end position="382"/>
    </location>
</feature>
<feature type="transmembrane region" description="Helical" evidence="6">
    <location>
        <begin position="136"/>
        <end position="156"/>
    </location>
</feature>
<dbReference type="GO" id="GO:0022857">
    <property type="term" value="F:transmembrane transporter activity"/>
    <property type="evidence" value="ECO:0007669"/>
    <property type="project" value="InterPro"/>
</dbReference>
<feature type="transmembrane region" description="Helical" evidence="6">
    <location>
        <begin position="202"/>
        <end position="224"/>
    </location>
</feature>
<dbReference type="Pfam" id="PF07690">
    <property type="entry name" value="MFS_1"/>
    <property type="match status" value="1"/>
</dbReference>
<keyword evidence="2 6" id="KW-0812">Transmembrane</keyword>
<comment type="subcellular location">
    <subcellularLocation>
        <location evidence="1">Cell membrane</location>
        <topology evidence="1">Multi-pass membrane protein</topology>
    </subcellularLocation>
</comment>
<feature type="transmembrane region" description="Helical" evidence="6">
    <location>
        <begin position="236"/>
        <end position="259"/>
    </location>
</feature>
<dbReference type="AlphaFoldDB" id="A0A495VQ77"/>
<dbReference type="EMBL" id="RBXO01000001">
    <property type="protein sequence ID" value="RKT51549.1"/>
    <property type="molecule type" value="Genomic_DNA"/>
</dbReference>
<keyword evidence="3 6" id="KW-1133">Transmembrane helix</keyword>
<dbReference type="SUPFAM" id="SSF103473">
    <property type="entry name" value="MFS general substrate transporter"/>
    <property type="match status" value="1"/>
</dbReference>
<organism evidence="8 9">
    <name type="scientific">Saccharothrix australiensis</name>
    <dbReference type="NCBI Taxonomy" id="2072"/>
    <lineage>
        <taxon>Bacteria</taxon>
        <taxon>Bacillati</taxon>
        <taxon>Actinomycetota</taxon>
        <taxon>Actinomycetes</taxon>
        <taxon>Pseudonocardiales</taxon>
        <taxon>Pseudonocardiaceae</taxon>
        <taxon>Saccharothrix</taxon>
    </lineage>
</organism>
<feature type="transmembrane region" description="Helical" evidence="6">
    <location>
        <begin position="96"/>
        <end position="115"/>
    </location>
</feature>
<reference evidence="8 9" key="1">
    <citation type="submission" date="2018-10" db="EMBL/GenBank/DDBJ databases">
        <title>Sequencing the genomes of 1000 actinobacteria strains.</title>
        <authorList>
            <person name="Klenk H.-P."/>
        </authorList>
    </citation>
    <scope>NUCLEOTIDE SEQUENCE [LARGE SCALE GENOMIC DNA]</scope>
    <source>
        <strain evidence="8 9">DSM 43800</strain>
    </source>
</reference>
<dbReference type="PROSITE" id="PS50850">
    <property type="entry name" value="MFS"/>
    <property type="match status" value="1"/>
</dbReference>
<accession>A0A495VQ77</accession>
<feature type="transmembrane region" description="Helical" evidence="6">
    <location>
        <begin position="43"/>
        <end position="65"/>
    </location>
</feature>
<comment type="caution">
    <text evidence="8">The sequence shown here is derived from an EMBL/GenBank/DDBJ whole genome shotgun (WGS) entry which is preliminary data.</text>
</comment>